<gene>
    <name evidence="1" type="ORF">PCON_05816</name>
</gene>
<proteinExistence type="predicted"/>
<sequence>MAAESCNCHTDFCQLAPTYVEIECDECHAISSEPMWQCGHCEFQQCPQCNNFVYGDDVIDWDMDSMISFLTGTSDVEEEEKLSKAIGFGKLIRSRRIKFSNAEDILQLLGVLKDKDFGLGSAHYSGSPRVYCRMEDLENLSKHLPTFKKMNIRAIFYKDGKFPGHDSSVEPTKWVEHQLSKWTTKKQKSSDMVPVMNLFLAVHDSSAIQFESVDEVEEFLDKAWALLNSMEAPRFWSEPVIYCPMSFYRGLDELDDGYGVLAEMTEEKNMTVMFICQDSFNTVDNFRPDENGVHPEGIRSIGLIRLPDTRHTLTTILQECSSSILEHLNQLRQIRAPHSEYFCVHLSDAAMELYKMENLELLEIRGVAWIGPDRVINPKHFDNFKRMAPNLKELQIYGFESFTVEQQRAYLDAFGDKVVVTASLTQCTDATPHDEAATALELSRMSYRK</sequence>
<evidence type="ECO:0000313" key="1">
    <source>
        <dbReference type="EMBL" id="CCX06229.1"/>
    </source>
</evidence>
<keyword evidence="2" id="KW-1185">Reference proteome</keyword>
<reference evidence="1 2" key="1">
    <citation type="journal article" date="2013" name="PLoS Genet.">
        <title>The genome and development-dependent transcriptomes of Pyronema confluens: a window into fungal evolution.</title>
        <authorList>
            <person name="Traeger S."/>
            <person name="Altegoer F."/>
            <person name="Freitag M."/>
            <person name="Gabaldon T."/>
            <person name="Kempken F."/>
            <person name="Kumar A."/>
            <person name="Marcet-Houben M."/>
            <person name="Poggeler S."/>
            <person name="Stajich J.E."/>
            <person name="Nowrousian M."/>
        </authorList>
    </citation>
    <scope>NUCLEOTIDE SEQUENCE [LARGE SCALE GENOMIC DNA]</scope>
    <source>
        <strain evidence="2">CBS 100304</strain>
        <tissue evidence="1">Vegetative mycelium</tissue>
    </source>
</reference>
<dbReference type="AlphaFoldDB" id="U4L7W6"/>
<dbReference type="Proteomes" id="UP000018144">
    <property type="component" value="Unassembled WGS sequence"/>
</dbReference>
<protein>
    <submittedName>
        <fullName evidence="1">Uncharacterized protein</fullName>
    </submittedName>
</protein>
<dbReference type="EMBL" id="HF935283">
    <property type="protein sequence ID" value="CCX06229.1"/>
    <property type="molecule type" value="Genomic_DNA"/>
</dbReference>
<evidence type="ECO:0000313" key="2">
    <source>
        <dbReference type="Proteomes" id="UP000018144"/>
    </source>
</evidence>
<accession>U4L7W6</accession>
<organism evidence="1 2">
    <name type="scientific">Pyronema omphalodes (strain CBS 100304)</name>
    <name type="common">Pyronema confluens</name>
    <dbReference type="NCBI Taxonomy" id="1076935"/>
    <lineage>
        <taxon>Eukaryota</taxon>
        <taxon>Fungi</taxon>
        <taxon>Dikarya</taxon>
        <taxon>Ascomycota</taxon>
        <taxon>Pezizomycotina</taxon>
        <taxon>Pezizomycetes</taxon>
        <taxon>Pezizales</taxon>
        <taxon>Pyronemataceae</taxon>
        <taxon>Pyronema</taxon>
    </lineage>
</organism>
<name>U4L7W6_PYROM</name>